<keyword evidence="1" id="KW-0812">Transmembrane</keyword>
<keyword evidence="4" id="KW-1185">Reference proteome</keyword>
<gene>
    <name evidence="3" type="ORF">B0F90DRAFT_797184</name>
</gene>
<reference evidence="3" key="1">
    <citation type="journal article" date="2022" name="New Phytol.">
        <title>Evolutionary transition to the ectomycorrhizal habit in the genomes of a hyperdiverse lineage of mushroom-forming fungi.</title>
        <authorList>
            <person name="Looney B."/>
            <person name="Miyauchi S."/>
            <person name="Morin E."/>
            <person name="Drula E."/>
            <person name="Courty P.E."/>
            <person name="Kohler A."/>
            <person name="Kuo A."/>
            <person name="LaButti K."/>
            <person name="Pangilinan J."/>
            <person name="Lipzen A."/>
            <person name="Riley R."/>
            <person name="Andreopoulos W."/>
            <person name="He G."/>
            <person name="Johnson J."/>
            <person name="Nolan M."/>
            <person name="Tritt A."/>
            <person name="Barry K.W."/>
            <person name="Grigoriev I.V."/>
            <person name="Nagy L.G."/>
            <person name="Hibbett D."/>
            <person name="Henrissat B."/>
            <person name="Matheny P.B."/>
            <person name="Labbe J."/>
            <person name="Martin F.M."/>
        </authorList>
    </citation>
    <scope>NUCLEOTIDE SEQUENCE</scope>
    <source>
        <strain evidence="3">BPL690</strain>
    </source>
</reference>
<dbReference type="Proteomes" id="UP001203297">
    <property type="component" value="Unassembled WGS sequence"/>
</dbReference>
<name>A0AAD4MAA7_9AGAM</name>
<accession>A0AAD4MAA7</accession>
<dbReference type="AlphaFoldDB" id="A0AAD4MAA7"/>
<dbReference type="Pfam" id="PF24535">
    <property type="entry name" value="DUF7598"/>
    <property type="match status" value="1"/>
</dbReference>
<keyword evidence="1" id="KW-0472">Membrane</keyword>
<evidence type="ECO:0000313" key="4">
    <source>
        <dbReference type="Proteomes" id="UP001203297"/>
    </source>
</evidence>
<feature type="transmembrane region" description="Helical" evidence="1">
    <location>
        <begin position="69"/>
        <end position="89"/>
    </location>
</feature>
<organism evidence="3 4">
    <name type="scientific">Multifurca ochricompacta</name>
    <dbReference type="NCBI Taxonomy" id="376703"/>
    <lineage>
        <taxon>Eukaryota</taxon>
        <taxon>Fungi</taxon>
        <taxon>Dikarya</taxon>
        <taxon>Basidiomycota</taxon>
        <taxon>Agaricomycotina</taxon>
        <taxon>Agaricomycetes</taxon>
        <taxon>Russulales</taxon>
        <taxon>Russulaceae</taxon>
        <taxon>Multifurca</taxon>
    </lineage>
</organism>
<dbReference type="EMBL" id="WTXG01000003">
    <property type="protein sequence ID" value="KAI0306686.1"/>
    <property type="molecule type" value="Genomic_DNA"/>
</dbReference>
<feature type="transmembrane region" description="Helical" evidence="1">
    <location>
        <begin position="132"/>
        <end position="155"/>
    </location>
</feature>
<proteinExistence type="predicted"/>
<feature type="domain" description="DUF7598" evidence="2">
    <location>
        <begin position="69"/>
        <end position="128"/>
    </location>
</feature>
<dbReference type="InterPro" id="IPR056019">
    <property type="entry name" value="DUF7598"/>
</dbReference>
<protein>
    <recommendedName>
        <fullName evidence="2">DUF7598 domain-containing protein</fullName>
    </recommendedName>
</protein>
<feature type="transmembrane region" description="Helical" evidence="1">
    <location>
        <begin position="12"/>
        <end position="34"/>
    </location>
</feature>
<comment type="caution">
    <text evidence="3">The sequence shown here is derived from an EMBL/GenBank/DDBJ whole genome shotgun (WGS) entry which is preliminary data.</text>
</comment>
<evidence type="ECO:0000259" key="2">
    <source>
        <dbReference type="Pfam" id="PF24535"/>
    </source>
</evidence>
<evidence type="ECO:0000256" key="1">
    <source>
        <dbReference type="SAM" id="Phobius"/>
    </source>
</evidence>
<feature type="transmembrane region" description="Helical" evidence="1">
    <location>
        <begin position="101"/>
        <end position="126"/>
    </location>
</feature>
<evidence type="ECO:0000313" key="3">
    <source>
        <dbReference type="EMBL" id="KAI0306686.1"/>
    </source>
</evidence>
<keyword evidence="1" id="KW-1133">Transmembrane helix</keyword>
<sequence length="273" mass="29572">MLSRSYLFYGLNVVRALSIVALLLAFSSSIVVVVSDIRAVNKFQHDTNTNNEACGYIESSTVPNQPAGVFWAVLNRLFIIFQLVFLLLSEVSWPVTFFDRFFPVVGSEFGLGALGVFQGLIGATILSHHVDGFTLVSAFFLFSVGCLNIALGLIFREHAKSKRSIRGWRESDGSALPVHTGDIHSPTFRASLFGSQAAGTSGRDTKWNGFGFGKQGEKQAGLKGFMISKPMETTPRHASRPASVGSLLSVVESKAVESENMGTPKFRSSPTAI</sequence>